<dbReference type="AlphaFoldDB" id="A0A955RX23"/>
<dbReference type="SUPFAM" id="SSF52540">
    <property type="entry name" value="P-loop containing nucleoside triphosphate hydrolases"/>
    <property type="match status" value="1"/>
</dbReference>
<proteinExistence type="predicted"/>
<reference evidence="11" key="1">
    <citation type="submission" date="2020-04" db="EMBL/GenBank/DDBJ databases">
        <authorList>
            <person name="Zhang T."/>
        </authorList>
    </citation>
    <scope>NUCLEOTIDE SEQUENCE</scope>
    <source>
        <strain evidence="11">HKST-UBA02</strain>
    </source>
</reference>
<keyword evidence="5" id="KW-0547">Nucleotide-binding</keyword>
<dbReference type="Pfam" id="PF01583">
    <property type="entry name" value="APS_kinase"/>
    <property type="match status" value="1"/>
</dbReference>
<feature type="domain" description="ATP-sulfurylase PUA-like" evidence="10">
    <location>
        <begin position="9"/>
        <end position="139"/>
    </location>
</feature>
<dbReference type="Gene3D" id="3.40.50.300">
    <property type="entry name" value="P-loop containing nucleotide triphosphate hydrolases"/>
    <property type="match status" value="1"/>
</dbReference>
<dbReference type="Pfam" id="PF01747">
    <property type="entry name" value="ATP-sulfurylase"/>
    <property type="match status" value="1"/>
</dbReference>
<dbReference type="InterPro" id="IPR015947">
    <property type="entry name" value="PUA-like_sf"/>
</dbReference>
<dbReference type="SUPFAM" id="SSF52374">
    <property type="entry name" value="Nucleotidylyl transferase"/>
    <property type="match status" value="1"/>
</dbReference>
<feature type="non-terminal residue" evidence="11">
    <location>
        <position position="449"/>
    </location>
</feature>
<dbReference type="EC" id="2.7.7.4" evidence="2"/>
<feature type="domain" description="Sulphate adenylyltransferase catalytic" evidence="9">
    <location>
        <begin position="148"/>
        <end position="362"/>
    </location>
</feature>
<dbReference type="InterPro" id="IPR059117">
    <property type="entry name" value="APS_kinase_dom"/>
</dbReference>
<sequence>MYSVKSTVNFRRLNLRDRQLFDLELLLVGAFAPLHGFMNQSDYESVLLNMRLENGALSPIPIVLDISNDTDFEVGEKIVLCDPYGNPIAVMEIESRYQPDKRQEAISVYGTEDTAHPGVRYLLDQMYGTYLGGTVHKLQLEARHDFKQLRYTPEELKEVFKERGWEKIVAFQTRNPMHRVHFELVKRAHEITGAPVLVHPVVGMTREGDIDYITRVRTYQVVCDSYGKDFTFLALLPLAMRMAGPREAIWHMLIRKNYGATHFIIGRDHAGPGRNSDGKPFYGPYEARDIAKRYANEVGIEIVPSAELVYLKGRGAYASLDEVGENEETEGISGTEFRRRLFSGEEIPDWFSFPESIAELRRGVQKQQRRGITIFLTGLSGSGKSTIANILATKLREVQDREVTLLDGDVIRTHLTSELGFSKAHRDLNVARVGYVASEITKHGGIAIC</sequence>
<dbReference type="InterPro" id="IPR027417">
    <property type="entry name" value="P-loop_NTPase"/>
</dbReference>
<evidence type="ECO:0000256" key="4">
    <source>
        <dbReference type="ARBA" id="ARBA00022695"/>
    </source>
</evidence>
<reference evidence="11" key="2">
    <citation type="journal article" date="2021" name="Microbiome">
        <title>Successional dynamics and alternative stable states in a saline activated sludge microbial community over 9 years.</title>
        <authorList>
            <person name="Wang Y."/>
            <person name="Ye J."/>
            <person name="Ju F."/>
            <person name="Liu L."/>
            <person name="Boyd J.A."/>
            <person name="Deng Y."/>
            <person name="Parks D.H."/>
            <person name="Jiang X."/>
            <person name="Yin X."/>
            <person name="Woodcroft B.J."/>
            <person name="Tyson G.W."/>
            <person name="Hugenholtz P."/>
            <person name="Polz M.F."/>
            <person name="Zhang T."/>
        </authorList>
    </citation>
    <scope>NUCLEOTIDE SEQUENCE</scope>
    <source>
        <strain evidence="11">HKST-UBA02</strain>
    </source>
</reference>
<dbReference type="Pfam" id="PF14306">
    <property type="entry name" value="PUA_2"/>
    <property type="match status" value="1"/>
</dbReference>
<dbReference type="InterPro" id="IPR002650">
    <property type="entry name" value="Sulphate_adenylyltransferase"/>
</dbReference>
<dbReference type="SUPFAM" id="SSF88697">
    <property type="entry name" value="PUA domain-like"/>
    <property type="match status" value="1"/>
</dbReference>
<evidence type="ECO:0000256" key="7">
    <source>
        <dbReference type="ARBA" id="ARBA00049370"/>
    </source>
</evidence>
<dbReference type="InterPro" id="IPR050512">
    <property type="entry name" value="Sulf_AdTrans/APS_kinase"/>
</dbReference>
<dbReference type="PANTHER" id="PTHR42700">
    <property type="entry name" value="SULFATE ADENYLYLTRANSFERASE"/>
    <property type="match status" value="1"/>
</dbReference>
<keyword evidence="6" id="KW-0067">ATP-binding</keyword>
<dbReference type="PANTHER" id="PTHR42700:SF1">
    <property type="entry name" value="SULFATE ADENYLYLTRANSFERASE"/>
    <property type="match status" value="1"/>
</dbReference>
<dbReference type="NCBIfam" id="TIGR00339">
    <property type="entry name" value="sopT"/>
    <property type="match status" value="1"/>
</dbReference>
<evidence type="ECO:0000256" key="3">
    <source>
        <dbReference type="ARBA" id="ARBA00022679"/>
    </source>
</evidence>
<feature type="domain" description="APS kinase" evidence="8">
    <location>
        <begin position="370"/>
        <end position="449"/>
    </location>
</feature>
<evidence type="ECO:0000256" key="5">
    <source>
        <dbReference type="ARBA" id="ARBA00022741"/>
    </source>
</evidence>
<evidence type="ECO:0000256" key="1">
    <source>
        <dbReference type="ARBA" id="ARBA00004678"/>
    </source>
</evidence>
<organism evidence="11 12">
    <name type="scientific">candidate division WWE3 bacterium</name>
    <dbReference type="NCBI Taxonomy" id="2053526"/>
    <lineage>
        <taxon>Bacteria</taxon>
        <taxon>Katanobacteria</taxon>
    </lineage>
</organism>
<dbReference type="EMBL" id="JAGQKY010000105">
    <property type="protein sequence ID" value="MCA9397692.1"/>
    <property type="molecule type" value="Genomic_DNA"/>
</dbReference>
<dbReference type="Proteomes" id="UP000699691">
    <property type="component" value="Unassembled WGS sequence"/>
</dbReference>
<gene>
    <name evidence="11" type="primary">sat</name>
    <name evidence="11" type="ORF">KC573_02585</name>
</gene>
<dbReference type="CDD" id="cd00517">
    <property type="entry name" value="ATPS"/>
    <property type="match status" value="1"/>
</dbReference>
<dbReference type="InterPro" id="IPR024951">
    <property type="entry name" value="Sulfurylase_cat_dom"/>
</dbReference>
<accession>A0A955RX23</accession>
<dbReference type="InterPro" id="IPR014729">
    <property type="entry name" value="Rossmann-like_a/b/a_fold"/>
</dbReference>
<evidence type="ECO:0000256" key="2">
    <source>
        <dbReference type="ARBA" id="ARBA00012391"/>
    </source>
</evidence>
<comment type="caution">
    <text evidence="11">The sequence shown here is derived from an EMBL/GenBank/DDBJ whole genome shotgun (WGS) entry which is preliminary data.</text>
</comment>
<dbReference type="Gene3D" id="3.10.400.10">
    <property type="entry name" value="Sulfate adenylyltransferase"/>
    <property type="match status" value="1"/>
</dbReference>
<dbReference type="GO" id="GO:0019379">
    <property type="term" value="P:sulfate assimilation, phosphoadenylyl sulfate reduction by phosphoadenylyl-sulfate reductase (thioredoxin)"/>
    <property type="evidence" value="ECO:0007669"/>
    <property type="project" value="TreeGrafter"/>
</dbReference>
<evidence type="ECO:0000259" key="10">
    <source>
        <dbReference type="Pfam" id="PF14306"/>
    </source>
</evidence>
<evidence type="ECO:0000313" key="12">
    <source>
        <dbReference type="Proteomes" id="UP000699691"/>
    </source>
</evidence>
<evidence type="ECO:0000259" key="9">
    <source>
        <dbReference type="Pfam" id="PF01747"/>
    </source>
</evidence>
<dbReference type="GO" id="GO:0010134">
    <property type="term" value="P:sulfate assimilation via adenylyl sulfate reduction"/>
    <property type="evidence" value="ECO:0007669"/>
    <property type="project" value="TreeGrafter"/>
</dbReference>
<comment type="catalytic activity">
    <reaction evidence="7">
        <text>sulfate + ATP + H(+) = adenosine 5'-phosphosulfate + diphosphate</text>
        <dbReference type="Rhea" id="RHEA:18133"/>
        <dbReference type="ChEBI" id="CHEBI:15378"/>
        <dbReference type="ChEBI" id="CHEBI:16189"/>
        <dbReference type="ChEBI" id="CHEBI:30616"/>
        <dbReference type="ChEBI" id="CHEBI:33019"/>
        <dbReference type="ChEBI" id="CHEBI:58243"/>
        <dbReference type="EC" id="2.7.7.4"/>
    </reaction>
</comment>
<dbReference type="Gene3D" id="3.40.50.620">
    <property type="entry name" value="HUPs"/>
    <property type="match status" value="1"/>
</dbReference>
<evidence type="ECO:0000256" key="6">
    <source>
        <dbReference type="ARBA" id="ARBA00022840"/>
    </source>
</evidence>
<evidence type="ECO:0000313" key="11">
    <source>
        <dbReference type="EMBL" id="MCA9397692.1"/>
    </source>
</evidence>
<dbReference type="GO" id="GO:0005737">
    <property type="term" value="C:cytoplasm"/>
    <property type="evidence" value="ECO:0007669"/>
    <property type="project" value="TreeGrafter"/>
</dbReference>
<keyword evidence="4 11" id="KW-0548">Nucleotidyltransferase</keyword>
<name>A0A955RX23_UNCKA</name>
<comment type="pathway">
    <text evidence="1">Sulfur metabolism.</text>
</comment>
<evidence type="ECO:0000259" key="8">
    <source>
        <dbReference type="Pfam" id="PF01583"/>
    </source>
</evidence>
<keyword evidence="3 11" id="KW-0808">Transferase</keyword>
<dbReference type="GO" id="GO:0004781">
    <property type="term" value="F:sulfate adenylyltransferase (ATP) activity"/>
    <property type="evidence" value="ECO:0007669"/>
    <property type="project" value="UniProtKB-EC"/>
</dbReference>
<protein>
    <recommendedName>
        <fullName evidence="2">sulfate adenylyltransferase</fullName>
        <ecNumber evidence="2">2.7.7.4</ecNumber>
    </recommendedName>
</protein>
<dbReference type="InterPro" id="IPR025980">
    <property type="entry name" value="ATP-Sase_PUA-like_dom"/>
</dbReference>
<dbReference type="GO" id="GO:0005524">
    <property type="term" value="F:ATP binding"/>
    <property type="evidence" value="ECO:0007669"/>
    <property type="project" value="UniProtKB-KW"/>
</dbReference>